<dbReference type="Pfam" id="PF19372">
    <property type="entry name" value="DUF5947"/>
    <property type="match status" value="1"/>
</dbReference>
<dbReference type="RefSeq" id="WP_271278889.1">
    <property type="nucleotide sequence ID" value="NZ_BAABFD010000040.1"/>
</dbReference>
<gene>
    <name evidence="1" type="ORF">OUY24_31310</name>
</gene>
<comment type="caution">
    <text evidence="1">The sequence shown here is derived from an EMBL/GenBank/DDBJ whole genome shotgun (WGS) entry which is preliminary data.</text>
</comment>
<keyword evidence="2" id="KW-1185">Reference proteome</keyword>
<name>A0ABT4T7N6_9ACTN</name>
<evidence type="ECO:0000313" key="1">
    <source>
        <dbReference type="EMBL" id="MDA0645138.1"/>
    </source>
</evidence>
<evidence type="ECO:0000313" key="2">
    <source>
        <dbReference type="Proteomes" id="UP001212498"/>
    </source>
</evidence>
<dbReference type="EMBL" id="JAPNUD010000124">
    <property type="protein sequence ID" value="MDA0645138.1"/>
    <property type="molecule type" value="Genomic_DNA"/>
</dbReference>
<accession>A0ABT4T7N6</accession>
<dbReference type="Proteomes" id="UP001212498">
    <property type="component" value="Unassembled WGS sequence"/>
</dbReference>
<reference evidence="1 2" key="1">
    <citation type="submission" date="2022-11" db="EMBL/GenBank/DDBJ databases">
        <title>Nonomuraea corallina sp. nov., a new species of the genus Nonomuraea isolated from sea side sediment in Thai sea.</title>
        <authorList>
            <person name="Ngamcharungchit C."/>
            <person name="Matsumoto A."/>
            <person name="Suriyachadkun C."/>
            <person name="Panbangred W."/>
            <person name="Inahashi Y."/>
            <person name="Intra B."/>
        </authorList>
    </citation>
    <scope>NUCLEOTIDE SEQUENCE [LARGE SCALE GENOMIC DNA]</scope>
    <source>
        <strain evidence="1 2">DSM 43553</strain>
    </source>
</reference>
<sequence>MTHSVTNGALGRVVNRPVARRRRAAEPCELCGEPLQGEHAHLLEERKEQVLCACRACALLFERGEGGEGGLGRFRLVPNRRIRLTGPPPSELGVPVGLAFFVRRADGTVLANYPSPVGATRWEVDTAAWERLVGRYGELESMRTSVEAFLVAIVRGMDERWLVPIDDCHRLVALVRQEWTGMSGGQRLWDRIAAFFAELGR</sequence>
<proteinExistence type="predicted"/>
<protein>
    <submittedName>
        <fullName evidence="1">DUF5947 family protein</fullName>
    </submittedName>
</protein>
<organism evidence="1 2">
    <name type="scientific">Nonomuraea ferruginea</name>
    <dbReference type="NCBI Taxonomy" id="46174"/>
    <lineage>
        <taxon>Bacteria</taxon>
        <taxon>Bacillati</taxon>
        <taxon>Actinomycetota</taxon>
        <taxon>Actinomycetes</taxon>
        <taxon>Streptosporangiales</taxon>
        <taxon>Streptosporangiaceae</taxon>
        <taxon>Nonomuraea</taxon>
    </lineage>
</organism>
<dbReference type="InterPro" id="IPR045991">
    <property type="entry name" value="DUF5947"/>
</dbReference>